<gene>
    <name evidence="7" type="primary">wcwU</name>
</gene>
<dbReference type="InterPro" id="IPR043149">
    <property type="entry name" value="TagF_N"/>
</dbReference>
<dbReference type="InterPro" id="IPR051612">
    <property type="entry name" value="Teichoic_Acid_Biosynth"/>
</dbReference>
<dbReference type="Gene3D" id="3.40.50.12580">
    <property type="match status" value="1"/>
</dbReference>
<evidence type="ECO:0000256" key="2">
    <source>
        <dbReference type="ARBA" id="ARBA00010488"/>
    </source>
</evidence>
<keyword evidence="4 7" id="KW-0808">Transferase</keyword>
<reference evidence="7" key="1">
    <citation type="journal article" date="2019" name="Microb. Genom.">
        <title>Putative novel cps loci in a large global collection of pneumococci.</title>
        <authorList>
            <person name="van Tonder A.J."/>
            <person name="Gladstone R.A."/>
            <person name="Lo S.W."/>
            <person name="Nahm M.H."/>
            <person name="du Plessis M."/>
            <person name="Cornick J."/>
            <person name="Kwambana-Adams B."/>
            <person name="Madhi S.A."/>
            <person name="Hawkins P.A."/>
            <person name="Benisty R."/>
            <person name="Dagan R."/>
            <person name="Everett D."/>
            <person name="Antonio M."/>
            <person name="Klugman K.P."/>
            <person name="von Gottberg A."/>
            <person name="Breiman R.F."/>
            <person name="McGee L."/>
            <person name="Bentley S.D."/>
            <person name="The Global Pneumococcal Sequencing C.O."/>
        </authorList>
    </citation>
    <scope>NUCLEOTIDE SEQUENCE</scope>
    <source>
        <strain evidence="7">GPS_HK_33</strain>
    </source>
</reference>
<evidence type="ECO:0000256" key="4">
    <source>
        <dbReference type="ARBA" id="ARBA00022679"/>
    </source>
</evidence>
<dbReference type="PANTHER" id="PTHR37316">
    <property type="entry name" value="TEICHOIC ACID GLYCEROL-PHOSPHATE PRIMASE"/>
    <property type="match status" value="1"/>
</dbReference>
<evidence type="ECO:0000256" key="6">
    <source>
        <dbReference type="ARBA" id="ARBA00023136"/>
    </source>
</evidence>
<dbReference type="InterPro" id="IPR043148">
    <property type="entry name" value="TagF_C"/>
</dbReference>
<comment type="subcellular location">
    <subcellularLocation>
        <location evidence="1">Cell membrane</location>
        <topology evidence="1">Peripheral membrane protein</topology>
    </subcellularLocation>
</comment>
<accession>A0A4V1E867</accession>
<keyword evidence="3" id="KW-1003">Cell membrane</keyword>
<proteinExistence type="inferred from homology"/>
<evidence type="ECO:0000256" key="5">
    <source>
        <dbReference type="ARBA" id="ARBA00022944"/>
    </source>
</evidence>
<dbReference type="AlphaFoldDB" id="A0A4V1E867"/>
<dbReference type="Pfam" id="PF04464">
    <property type="entry name" value="Glyphos_transf"/>
    <property type="match status" value="1"/>
</dbReference>
<dbReference type="EMBL" id="MK606429">
    <property type="protein sequence ID" value="QCO91877.1"/>
    <property type="molecule type" value="Genomic_DNA"/>
</dbReference>
<evidence type="ECO:0000256" key="1">
    <source>
        <dbReference type="ARBA" id="ARBA00004202"/>
    </source>
</evidence>
<keyword evidence="6" id="KW-0472">Membrane</keyword>
<dbReference type="Gene3D" id="3.40.50.11820">
    <property type="match status" value="1"/>
</dbReference>
<dbReference type="GO" id="GO:0005886">
    <property type="term" value="C:plasma membrane"/>
    <property type="evidence" value="ECO:0007669"/>
    <property type="project" value="UniProtKB-SubCell"/>
</dbReference>
<dbReference type="GO" id="GO:0047355">
    <property type="term" value="F:CDP-glycerol glycerophosphotransferase activity"/>
    <property type="evidence" value="ECO:0007669"/>
    <property type="project" value="InterPro"/>
</dbReference>
<dbReference type="PANTHER" id="PTHR37316:SF3">
    <property type="entry name" value="TEICHOIC ACID GLYCEROL-PHOSPHATE TRANSFERASE"/>
    <property type="match status" value="1"/>
</dbReference>
<name>A0A4V1E867_STREE</name>
<dbReference type="RefSeq" id="WP_044812582.1">
    <property type="nucleotide sequence ID" value="NZ_AP026925.1"/>
</dbReference>
<organism evidence="7">
    <name type="scientific">Streptococcus pneumoniae</name>
    <dbReference type="NCBI Taxonomy" id="1313"/>
    <lineage>
        <taxon>Bacteria</taxon>
        <taxon>Bacillati</taxon>
        <taxon>Bacillota</taxon>
        <taxon>Bacilli</taxon>
        <taxon>Lactobacillales</taxon>
        <taxon>Streptococcaceae</taxon>
        <taxon>Streptococcus</taxon>
    </lineage>
</organism>
<evidence type="ECO:0000256" key="3">
    <source>
        <dbReference type="ARBA" id="ARBA00022475"/>
    </source>
</evidence>
<protein>
    <submittedName>
        <fullName evidence="7">Putative glycerol phosphotransferase</fullName>
    </submittedName>
</protein>
<keyword evidence="5" id="KW-0777">Teichoic acid biosynthesis</keyword>
<evidence type="ECO:0000313" key="7">
    <source>
        <dbReference type="EMBL" id="QCO91877.1"/>
    </source>
</evidence>
<dbReference type="GO" id="GO:0019350">
    <property type="term" value="P:teichoic acid biosynthetic process"/>
    <property type="evidence" value="ECO:0007669"/>
    <property type="project" value="UniProtKB-KW"/>
</dbReference>
<dbReference type="InterPro" id="IPR007554">
    <property type="entry name" value="Glycerophosphate_synth"/>
</dbReference>
<comment type="similarity">
    <text evidence="2">Belongs to the CDP-glycerol glycerophosphotransferase family.</text>
</comment>
<sequence length="395" mass="46260">MNIVSYLKKNGITHTLKIINEYKMQELFDSLVSIFTKQKELRDSIVIECHTDFENNGGAFYDYLINNEYNKKYKIVLLLKDKLSKELPENVDYFYLRKPSLRKSYVMSLSKFFTFDNDMLRKYRKDQKHFYLTHGCFPLKNTIGKITVPNYVDFVLSPSGNVDNIIVKQFGLTSKEQCLHTGFPCHDIFYSKTEPLVFLSDYDKKIIWAPTFRKGGGYNRNDSTASYPLGIPLLGTLDELAHLNTYLSQRDIVLIVKLHPMQDISDLELKQFSHIKFLTNQNLKRKNINMYQLLMNSDALLSDYSAISYDYLHLDKPIGYVFSDLNDYKLGFSVDNVDDYIAGDKIMSFNDLLHFIDNIYLEIDKNKEKRKELFNKIFEKQDGESCERLAQIMEL</sequence>